<reference evidence="2" key="1">
    <citation type="journal article" date="2019" name="Int. J. Syst. Evol. Microbiol.">
        <title>The Global Catalogue of Microorganisms (GCM) 10K type strain sequencing project: providing services to taxonomists for standard genome sequencing and annotation.</title>
        <authorList>
            <consortium name="The Broad Institute Genomics Platform"/>
            <consortium name="The Broad Institute Genome Sequencing Center for Infectious Disease"/>
            <person name="Wu L."/>
            <person name="Ma J."/>
        </authorList>
    </citation>
    <scope>NUCLEOTIDE SEQUENCE [LARGE SCALE GENOMIC DNA]</scope>
    <source>
        <strain evidence="2">CGMCC 1.18578</strain>
    </source>
</reference>
<evidence type="ECO:0000313" key="1">
    <source>
        <dbReference type="EMBL" id="MFC5528260.1"/>
    </source>
</evidence>
<sequence>MAINTDHPICCIKSLMELKKEDGEDFPPICPYAYAYVFWRKSLLKLEYFYRQTRGDEIKLPKLYGLEFATKLIHDELKYYRLRFLDYSTLTLDKQEAAVNWLLNRVTAEFCISFFKEWLEIAHKGTLELKVPNWNNIVQMKVISFPKIAFNFNVYDSNGKIECILKNSVAKLPVYDCPYNTIKKRRALKKMRTHHPLNVAMKVFDCPNNENLQLKSYVDFKGYDPLRIPILPRRSFFLQNSKLTLYRNANG</sequence>
<dbReference type="RefSeq" id="WP_378110087.1">
    <property type="nucleotide sequence ID" value="NZ_JBHSNC010000007.1"/>
</dbReference>
<organism evidence="1 2">
    <name type="scientific">Cohnella yongneupensis</name>
    <dbReference type="NCBI Taxonomy" id="425006"/>
    <lineage>
        <taxon>Bacteria</taxon>
        <taxon>Bacillati</taxon>
        <taxon>Bacillota</taxon>
        <taxon>Bacilli</taxon>
        <taxon>Bacillales</taxon>
        <taxon>Paenibacillaceae</taxon>
        <taxon>Cohnella</taxon>
    </lineage>
</organism>
<accession>A0ABW0QU13</accession>
<name>A0ABW0QU13_9BACL</name>
<gene>
    <name evidence="1" type="ORF">ACFPQ4_02175</name>
</gene>
<proteinExistence type="predicted"/>
<evidence type="ECO:0000313" key="2">
    <source>
        <dbReference type="Proteomes" id="UP001596108"/>
    </source>
</evidence>
<keyword evidence="2" id="KW-1185">Reference proteome</keyword>
<dbReference type="Proteomes" id="UP001596108">
    <property type="component" value="Unassembled WGS sequence"/>
</dbReference>
<comment type="caution">
    <text evidence="1">The sequence shown here is derived from an EMBL/GenBank/DDBJ whole genome shotgun (WGS) entry which is preliminary data.</text>
</comment>
<protein>
    <submittedName>
        <fullName evidence="1">Uncharacterized protein</fullName>
    </submittedName>
</protein>
<dbReference type="EMBL" id="JBHSNC010000007">
    <property type="protein sequence ID" value="MFC5528260.1"/>
    <property type="molecule type" value="Genomic_DNA"/>
</dbReference>